<feature type="zinc finger region" description="C4-type" evidence="7">
    <location>
        <begin position="81"/>
        <end position="96"/>
    </location>
</feature>
<evidence type="ECO:0000259" key="8">
    <source>
        <dbReference type="PROSITE" id="PS50880"/>
    </source>
</evidence>
<protein>
    <recommendedName>
        <fullName evidence="7">Recombination protein RecR</fullName>
    </recommendedName>
</protein>
<organism evidence="9 10">
    <name type="scientific">Candidatus Woesebacteria bacterium GW2011_GWA1_38_8</name>
    <dbReference type="NCBI Taxonomy" id="1618547"/>
    <lineage>
        <taxon>Bacteria</taxon>
        <taxon>Candidatus Woeseibacteriota</taxon>
    </lineage>
</organism>
<evidence type="ECO:0000256" key="2">
    <source>
        <dbReference type="ARBA" id="ARBA00022763"/>
    </source>
</evidence>
<dbReference type="GO" id="GO:0006310">
    <property type="term" value="P:DNA recombination"/>
    <property type="evidence" value="ECO:0007669"/>
    <property type="project" value="UniProtKB-UniRule"/>
</dbReference>
<dbReference type="PANTHER" id="PTHR30446:SF0">
    <property type="entry name" value="RECOMBINATION PROTEIN RECR"/>
    <property type="match status" value="1"/>
</dbReference>
<dbReference type="Gene3D" id="3.30.60.80">
    <property type="match status" value="1"/>
</dbReference>
<dbReference type="Gene3D" id="3.40.1360.10">
    <property type="match status" value="1"/>
</dbReference>
<dbReference type="Proteomes" id="UP000034710">
    <property type="component" value="Unassembled WGS sequence"/>
</dbReference>
<sequence>MSVKWLICAMMPCNIHSNCYKINFMKIPKAITDLIDSFQKLPGIGPKSAQRLAFYLLHVPQSELDSFAESLSNLKKNTVLCSVCKNVTESDPCPVCLDTQRDQNTIMVVEQPIDLIAFERSGKYNGLYHVLHGVINPLENIGPDEIFINNLISRVSKIEDREIEIIVATNPTMEGDATAMFIADKIKKLKNEEKMNEFKVSRLGMGIPTGADLEYADEVTLKEAILGRRSM</sequence>
<comment type="function">
    <text evidence="7">May play a role in DNA repair. It seems to be involved in an RecBC-independent recombinational process of DNA repair. It may act with RecF and RecO.</text>
</comment>
<keyword evidence="1 7" id="KW-0479">Metal-binding</keyword>
<dbReference type="PATRIC" id="fig|1618547.3.peg.360"/>
<dbReference type="InterPro" id="IPR034137">
    <property type="entry name" value="TOPRIM_RecR"/>
</dbReference>
<name>A0A0G0KZH6_9BACT</name>
<gene>
    <name evidence="7" type="primary">recR</name>
    <name evidence="9" type="ORF">UT06_C0010G0023</name>
</gene>
<dbReference type="NCBIfam" id="TIGR00615">
    <property type="entry name" value="recR"/>
    <property type="match status" value="1"/>
</dbReference>
<dbReference type="CDD" id="cd01025">
    <property type="entry name" value="TOPRIM_recR"/>
    <property type="match status" value="1"/>
</dbReference>
<keyword evidence="5 7" id="KW-0233">DNA recombination</keyword>
<comment type="caution">
    <text evidence="9">The sequence shown here is derived from an EMBL/GenBank/DDBJ whole genome shotgun (WGS) entry which is preliminary data.</text>
</comment>
<evidence type="ECO:0000256" key="6">
    <source>
        <dbReference type="ARBA" id="ARBA00023204"/>
    </source>
</evidence>
<dbReference type="InterPro" id="IPR000093">
    <property type="entry name" value="DNA_Rcmb_RecR"/>
</dbReference>
<evidence type="ECO:0000313" key="9">
    <source>
        <dbReference type="EMBL" id="KKQ84117.1"/>
    </source>
</evidence>
<dbReference type="HAMAP" id="MF_00017">
    <property type="entry name" value="RecR"/>
    <property type="match status" value="1"/>
</dbReference>
<dbReference type="AlphaFoldDB" id="A0A0G0KZH6"/>
<dbReference type="PROSITE" id="PS50880">
    <property type="entry name" value="TOPRIM"/>
    <property type="match status" value="1"/>
</dbReference>
<dbReference type="InterPro" id="IPR015967">
    <property type="entry name" value="Rcmb_RecR_Znf"/>
</dbReference>
<feature type="domain" description="Toprim" evidence="8">
    <location>
        <begin position="104"/>
        <end position="201"/>
    </location>
</feature>
<keyword evidence="4 7" id="KW-0862">Zinc</keyword>
<dbReference type="Pfam" id="PF13662">
    <property type="entry name" value="Toprim_4"/>
    <property type="match status" value="1"/>
</dbReference>
<dbReference type="InterPro" id="IPR006171">
    <property type="entry name" value="TOPRIM_dom"/>
</dbReference>
<dbReference type="Pfam" id="PF21176">
    <property type="entry name" value="RecR_HhH"/>
    <property type="match status" value="1"/>
</dbReference>
<dbReference type="Pfam" id="PF21175">
    <property type="entry name" value="RecR_C"/>
    <property type="match status" value="1"/>
</dbReference>
<dbReference type="Gene3D" id="6.10.250.240">
    <property type="match status" value="1"/>
</dbReference>
<dbReference type="SUPFAM" id="SSF111304">
    <property type="entry name" value="Recombination protein RecR"/>
    <property type="match status" value="1"/>
</dbReference>
<evidence type="ECO:0000313" key="10">
    <source>
        <dbReference type="Proteomes" id="UP000034710"/>
    </source>
</evidence>
<dbReference type="SMART" id="SM00493">
    <property type="entry name" value="TOPRIM"/>
    <property type="match status" value="1"/>
</dbReference>
<dbReference type="PANTHER" id="PTHR30446">
    <property type="entry name" value="RECOMBINATION PROTEIN RECR"/>
    <property type="match status" value="1"/>
</dbReference>
<dbReference type="GO" id="GO:0003677">
    <property type="term" value="F:DNA binding"/>
    <property type="evidence" value="ECO:0007669"/>
    <property type="project" value="UniProtKB-UniRule"/>
</dbReference>
<accession>A0A0G0KZH6</accession>
<keyword evidence="6 7" id="KW-0234">DNA repair</keyword>
<comment type="similarity">
    <text evidence="7">Belongs to the RecR family.</text>
</comment>
<reference evidence="9 10" key="1">
    <citation type="journal article" date="2015" name="Nature">
        <title>rRNA introns, odd ribosomes, and small enigmatic genomes across a large radiation of phyla.</title>
        <authorList>
            <person name="Brown C.T."/>
            <person name="Hug L.A."/>
            <person name="Thomas B.C."/>
            <person name="Sharon I."/>
            <person name="Castelle C.J."/>
            <person name="Singh A."/>
            <person name="Wilkins M.J."/>
            <person name="Williams K.H."/>
            <person name="Banfield J.F."/>
        </authorList>
    </citation>
    <scope>NUCLEOTIDE SEQUENCE [LARGE SCALE GENOMIC DNA]</scope>
</reference>
<dbReference type="Pfam" id="PF02132">
    <property type="entry name" value="RecR_ZnF"/>
    <property type="match status" value="1"/>
</dbReference>
<dbReference type="Gene3D" id="1.10.8.420">
    <property type="entry name" value="RecR Domain 1"/>
    <property type="match status" value="1"/>
</dbReference>
<evidence type="ECO:0000256" key="5">
    <source>
        <dbReference type="ARBA" id="ARBA00023172"/>
    </source>
</evidence>
<evidence type="ECO:0000256" key="4">
    <source>
        <dbReference type="ARBA" id="ARBA00022833"/>
    </source>
</evidence>
<keyword evidence="3 7" id="KW-0863">Zinc-finger</keyword>
<evidence type="ECO:0000256" key="1">
    <source>
        <dbReference type="ARBA" id="ARBA00022723"/>
    </source>
</evidence>
<keyword evidence="2 7" id="KW-0227">DNA damage</keyword>
<proteinExistence type="inferred from homology"/>
<dbReference type="GO" id="GO:0006281">
    <property type="term" value="P:DNA repair"/>
    <property type="evidence" value="ECO:0007669"/>
    <property type="project" value="UniProtKB-UniRule"/>
</dbReference>
<evidence type="ECO:0000256" key="7">
    <source>
        <dbReference type="HAMAP-Rule" id="MF_00017"/>
    </source>
</evidence>
<dbReference type="EMBL" id="LBVJ01000010">
    <property type="protein sequence ID" value="KKQ84117.1"/>
    <property type="molecule type" value="Genomic_DNA"/>
</dbReference>
<dbReference type="GO" id="GO:0008270">
    <property type="term" value="F:zinc ion binding"/>
    <property type="evidence" value="ECO:0007669"/>
    <property type="project" value="UniProtKB-KW"/>
</dbReference>
<dbReference type="PROSITE" id="PS01300">
    <property type="entry name" value="RECR"/>
    <property type="match status" value="1"/>
</dbReference>
<evidence type="ECO:0000256" key="3">
    <source>
        <dbReference type="ARBA" id="ARBA00022771"/>
    </source>
</evidence>
<dbReference type="InterPro" id="IPR023627">
    <property type="entry name" value="Rcmb_RecR"/>
</dbReference>